<dbReference type="RefSeq" id="WP_088855924.1">
    <property type="nucleotide sequence ID" value="NZ_CP015103.1"/>
</dbReference>
<accession>A0A2Z2MSD3</accession>
<dbReference type="OrthoDB" id="82276at2157"/>
<keyword evidence="3" id="KW-1185">Reference proteome</keyword>
<feature type="transmembrane region" description="Helical" evidence="1">
    <location>
        <begin position="31"/>
        <end position="47"/>
    </location>
</feature>
<protein>
    <recommendedName>
        <fullName evidence="4">Oligosaccharide repeat unit polymerase</fullName>
    </recommendedName>
</protein>
<sequence length="334" mass="36824">MKGLPLLIPVLFMTFIAVGLAEPKTIAVGLVFSVAIILGIYRGYGIDWRDDGLNIDEKYIFWAFWTAMAIIGLQLLVLRDVPLLHPTIRTQLNPRLTALTYFLGVPSSVYLFIRGKRYALIYPLTVALYAYRTPVLVGIIALGAAYYESLRAEGRIKALHIALIVGGVLVLGLGMTLMRGESISSLWTRIQSSTSVLDIIVWRAGWNGLYHGYLQWSGIKSYLAGGYSPRGLVAKFLYVRTGVTITPTLLGGMYLDFGIFAVIEGFLLGLYYGMIEKATHPVTLSLYYSTLAYGLVGVETGILDLPVYLLFGLGAYVVIVGWRRMRREASGVGT</sequence>
<dbReference type="AlphaFoldDB" id="A0A2Z2MSD3"/>
<evidence type="ECO:0000313" key="3">
    <source>
        <dbReference type="Proteomes" id="UP000250125"/>
    </source>
</evidence>
<feature type="transmembrane region" description="Helical" evidence="1">
    <location>
        <begin position="292"/>
        <end position="319"/>
    </location>
</feature>
<evidence type="ECO:0000313" key="2">
    <source>
        <dbReference type="EMBL" id="ASJ08686.1"/>
    </source>
</evidence>
<keyword evidence="1" id="KW-1133">Transmembrane helix</keyword>
<dbReference type="EMBL" id="CP015103">
    <property type="protein sequence ID" value="ASJ08686.1"/>
    <property type="molecule type" value="Genomic_DNA"/>
</dbReference>
<feature type="transmembrane region" description="Helical" evidence="1">
    <location>
        <begin position="59"/>
        <end position="76"/>
    </location>
</feature>
<evidence type="ECO:0000256" key="1">
    <source>
        <dbReference type="SAM" id="Phobius"/>
    </source>
</evidence>
<evidence type="ECO:0008006" key="4">
    <source>
        <dbReference type="Google" id="ProtNLM"/>
    </source>
</evidence>
<reference evidence="2 3" key="1">
    <citation type="submission" date="2016-04" db="EMBL/GenBank/DDBJ databases">
        <title>Complete genome sequence of Thermococcus siculi type strain RG-20.</title>
        <authorList>
            <person name="Oger P.M."/>
        </authorList>
    </citation>
    <scope>NUCLEOTIDE SEQUENCE [LARGE SCALE GENOMIC DNA]</scope>
    <source>
        <strain evidence="2 3">RG-20</strain>
    </source>
</reference>
<dbReference type="Pfam" id="PF01901">
    <property type="entry name" value="O_anti_polymase"/>
    <property type="match status" value="1"/>
</dbReference>
<proteinExistence type="predicted"/>
<organism evidence="2 3">
    <name type="scientific">Thermococcus siculi</name>
    <dbReference type="NCBI Taxonomy" id="72803"/>
    <lineage>
        <taxon>Archaea</taxon>
        <taxon>Methanobacteriati</taxon>
        <taxon>Methanobacteriota</taxon>
        <taxon>Thermococci</taxon>
        <taxon>Thermococcales</taxon>
        <taxon>Thermococcaceae</taxon>
        <taxon>Thermococcus</taxon>
    </lineage>
</organism>
<keyword evidence="1" id="KW-0812">Transmembrane</keyword>
<dbReference type="InterPro" id="IPR002760">
    <property type="entry name" value="O_anti_polymase"/>
</dbReference>
<dbReference type="Proteomes" id="UP000250125">
    <property type="component" value="Chromosome"/>
</dbReference>
<feature type="transmembrane region" description="Helical" evidence="1">
    <location>
        <begin position="254"/>
        <end position="272"/>
    </location>
</feature>
<dbReference type="KEGG" id="tsl:A3L11_05370"/>
<name>A0A2Z2MSD3_9EURY</name>
<feature type="transmembrane region" description="Helical" evidence="1">
    <location>
        <begin position="96"/>
        <end position="113"/>
    </location>
</feature>
<feature type="transmembrane region" description="Helical" evidence="1">
    <location>
        <begin position="120"/>
        <end position="146"/>
    </location>
</feature>
<keyword evidence="1" id="KW-0472">Membrane</keyword>
<gene>
    <name evidence="2" type="ORF">A3L11_05370</name>
</gene>
<feature type="transmembrane region" description="Helical" evidence="1">
    <location>
        <begin position="158"/>
        <end position="178"/>
    </location>
</feature>
<dbReference type="GeneID" id="33317646"/>